<dbReference type="CDD" id="cd16450">
    <property type="entry name" value="mRING-C3HGC3_RFWD3"/>
    <property type="match status" value="1"/>
</dbReference>
<dbReference type="EC" id="2.3.2.27" evidence="4"/>
<dbReference type="InterPro" id="IPR056527">
    <property type="entry name" value="WD40_RFWD3"/>
</dbReference>
<dbReference type="GO" id="GO:0036297">
    <property type="term" value="P:interstrand cross-link repair"/>
    <property type="evidence" value="ECO:0007669"/>
    <property type="project" value="InterPro"/>
</dbReference>
<dbReference type="SUPFAM" id="SSF57850">
    <property type="entry name" value="RING/U-box"/>
    <property type="match status" value="1"/>
</dbReference>
<keyword evidence="14" id="KW-0863">Zinc-finger</keyword>
<dbReference type="Gene3D" id="2.130.10.10">
    <property type="entry name" value="YVTN repeat-like/Quinoprotein amine dehydrogenase"/>
    <property type="match status" value="1"/>
</dbReference>
<protein>
    <recommendedName>
        <fullName evidence="4">RING-type E3 ubiquitin transferase</fullName>
        <ecNumber evidence="4">2.3.2.27</ecNumber>
    </recommendedName>
</protein>
<dbReference type="InterPro" id="IPR036322">
    <property type="entry name" value="WD40_repeat_dom_sf"/>
</dbReference>
<dbReference type="Pfam" id="PF13639">
    <property type="entry name" value="zf-RING_2"/>
    <property type="match status" value="1"/>
</dbReference>
<evidence type="ECO:0000313" key="18">
    <source>
        <dbReference type="Proteomes" id="UP000179807"/>
    </source>
</evidence>
<evidence type="ECO:0000256" key="5">
    <source>
        <dbReference type="ARBA" id="ARBA00022490"/>
    </source>
</evidence>
<comment type="caution">
    <text evidence="17">The sequence shown here is derived from an EMBL/GenBank/DDBJ whole genome shotgun (WGS) entry which is preliminary data.</text>
</comment>
<dbReference type="InterPro" id="IPR013083">
    <property type="entry name" value="Znf_RING/FYVE/PHD"/>
</dbReference>
<keyword evidence="5" id="KW-0963">Cytoplasm</keyword>
<evidence type="ECO:0000313" key="17">
    <source>
        <dbReference type="EMBL" id="OHT08107.1"/>
    </source>
</evidence>
<keyword evidence="12" id="KW-0539">Nucleus</keyword>
<dbReference type="GO" id="GO:0005737">
    <property type="term" value="C:cytoplasm"/>
    <property type="evidence" value="ECO:0007669"/>
    <property type="project" value="UniProtKB-SubCell"/>
</dbReference>
<keyword evidence="7" id="KW-0808">Transferase</keyword>
<feature type="coiled-coil region" evidence="15">
    <location>
        <begin position="88"/>
        <end position="115"/>
    </location>
</feature>
<proteinExistence type="predicted"/>
<evidence type="ECO:0000256" key="11">
    <source>
        <dbReference type="ARBA" id="ARBA00023204"/>
    </source>
</evidence>
<dbReference type="InterPro" id="IPR001841">
    <property type="entry name" value="Znf_RING"/>
</dbReference>
<dbReference type="AlphaFoldDB" id="A0A1J4KA62"/>
<keyword evidence="15" id="KW-0175">Coiled coil</keyword>
<comment type="pathway">
    <text evidence="3">Protein modification; protein ubiquitination.</text>
</comment>
<name>A0A1J4KA62_9EUKA</name>
<dbReference type="GeneID" id="94837871"/>
<evidence type="ECO:0000256" key="1">
    <source>
        <dbReference type="ARBA" id="ARBA00000900"/>
    </source>
</evidence>
<dbReference type="PANTHER" id="PTHR16047:SF7">
    <property type="entry name" value="E3 UBIQUITIN-PROTEIN LIGASE RFWD3"/>
    <property type="match status" value="1"/>
</dbReference>
<evidence type="ECO:0000256" key="10">
    <source>
        <dbReference type="ARBA" id="ARBA00022786"/>
    </source>
</evidence>
<evidence type="ECO:0000256" key="6">
    <source>
        <dbReference type="ARBA" id="ARBA00022574"/>
    </source>
</evidence>
<keyword evidence="9" id="KW-0227">DNA damage</keyword>
<evidence type="ECO:0000256" key="7">
    <source>
        <dbReference type="ARBA" id="ARBA00022679"/>
    </source>
</evidence>
<keyword evidence="14" id="KW-0862">Zinc</keyword>
<accession>A0A1J4KA62</accession>
<dbReference type="GO" id="GO:0016567">
    <property type="term" value="P:protein ubiquitination"/>
    <property type="evidence" value="ECO:0007669"/>
    <property type="project" value="InterPro"/>
</dbReference>
<keyword evidence="8" id="KW-0677">Repeat</keyword>
<evidence type="ECO:0000259" key="16">
    <source>
        <dbReference type="PROSITE" id="PS50089"/>
    </source>
</evidence>
<feature type="domain" description="RING-type" evidence="16">
    <location>
        <begin position="13"/>
        <end position="57"/>
    </location>
</feature>
<sequence length="446" mass="50486">MEFSSSQVDHGKCLICLDQMSRSGEHQICSLPCGHLFGYCCIKQWLDENQKCCPTCQKYAKSSMLRLIVWDGSMPMDNTRSDSIHDANKRAIKNHQELLHKLTRLERDYNICQAEISMKRRTVFGKVKQKTNIIHKPVSFPCLLMERKINDGFRICLSSKHLIYTCKNGDMNYGFEYCDRDSLSSFKYISLHTAQIHDLTSSPFDVQAVATVSLDKRLIVTAMRSEMSILEANLPVPLWSCAWISHSTIAVGGTNGKLFIVDGRGEISHDFVLSNGPPIFCIQSFSDEVLLVSTPLKSGLFDMRKFEFIKKDLPGAHSVSVSHLNHLVSVSRQNNNKTIVSIGSKTDSNNLVFNRTLNLDKFEKIARPAIVSTDTKDIFAIPDENEKGFKLLTSNNLDINYWSKWKHNFSDSDFNSPILDLAAVKEKDFLLATTSSDLVRMYAFPI</sequence>
<comment type="catalytic activity">
    <reaction evidence="1">
        <text>S-ubiquitinyl-[E2 ubiquitin-conjugating enzyme]-L-cysteine + [acceptor protein]-L-lysine = [E2 ubiquitin-conjugating enzyme]-L-cysteine + N(6)-ubiquitinyl-[acceptor protein]-L-lysine.</text>
        <dbReference type="EC" id="2.3.2.27"/>
    </reaction>
</comment>
<dbReference type="RefSeq" id="XP_068361243.1">
    <property type="nucleotide sequence ID" value="XM_068503167.1"/>
</dbReference>
<dbReference type="InterPro" id="IPR015943">
    <property type="entry name" value="WD40/YVTN_repeat-like_dom_sf"/>
</dbReference>
<dbReference type="GO" id="GO:0008270">
    <property type="term" value="F:zinc ion binding"/>
    <property type="evidence" value="ECO:0007669"/>
    <property type="project" value="UniProtKB-KW"/>
</dbReference>
<dbReference type="OrthoDB" id="5600418at2759"/>
<evidence type="ECO:0000256" key="15">
    <source>
        <dbReference type="SAM" id="Coils"/>
    </source>
</evidence>
<dbReference type="EMBL" id="MLAK01000677">
    <property type="protein sequence ID" value="OHT08107.1"/>
    <property type="molecule type" value="Genomic_DNA"/>
</dbReference>
<evidence type="ECO:0000256" key="4">
    <source>
        <dbReference type="ARBA" id="ARBA00012483"/>
    </source>
</evidence>
<comment type="subcellular location">
    <subcellularLocation>
        <location evidence="2">Cytoplasm</location>
    </subcellularLocation>
    <subcellularLocation>
        <location evidence="13">Nucleus</location>
        <location evidence="13">Nuclear body</location>
    </subcellularLocation>
</comment>
<evidence type="ECO:0000256" key="14">
    <source>
        <dbReference type="PROSITE-ProRule" id="PRU00175"/>
    </source>
</evidence>
<evidence type="ECO:0000256" key="8">
    <source>
        <dbReference type="ARBA" id="ARBA00022737"/>
    </source>
</evidence>
<dbReference type="InterPro" id="IPR037381">
    <property type="entry name" value="RFWD3"/>
</dbReference>
<keyword evidence="14" id="KW-0479">Metal-binding</keyword>
<dbReference type="Gene3D" id="3.30.40.10">
    <property type="entry name" value="Zinc/RING finger domain, C3HC4 (zinc finger)"/>
    <property type="match status" value="1"/>
</dbReference>
<gene>
    <name evidence="17" type="ORF">TRFO_23463</name>
</gene>
<dbReference type="GO" id="GO:0016604">
    <property type="term" value="C:nuclear body"/>
    <property type="evidence" value="ECO:0007669"/>
    <property type="project" value="UniProtKB-SubCell"/>
</dbReference>
<evidence type="ECO:0000256" key="9">
    <source>
        <dbReference type="ARBA" id="ARBA00022763"/>
    </source>
</evidence>
<dbReference type="Proteomes" id="UP000179807">
    <property type="component" value="Unassembled WGS sequence"/>
</dbReference>
<evidence type="ECO:0000256" key="12">
    <source>
        <dbReference type="ARBA" id="ARBA00023242"/>
    </source>
</evidence>
<dbReference type="PROSITE" id="PS50089">
    <property type="entry name" value="ZF_RING_2"/>
    <property type="match status" value="1"/>
</dbReference>
<keyword evidence="18" id="KW-1185">Reference proteome</keyword>
<evidence type="ECO:0000256" key="3">
    <source>
        <dbReference type="ARBA" id="ARBA00004906"/>
    </source>
</evidence>
<dbReference type="PANTHER" id="PTHR16047">
    <property type="entry name" value="RFWD3 PROTEIN"/>
    <property type="match status" value="1"/>
</dbReference>
<organism evidence="17 18">
    <name type="scientific">Tritrichomonas foetus</name>
    <dbReference type="NCBI Taxonomy" id="1144522"/>
    <lineage>
        <taxon>Eukaryota</taxon>
        <taxon>Metamonada</taxon>
        <taxon>Parabasalia</taxon>
        <taxon>Tritrichomonadida</taxon>
        <taxon>Tritrichomonadidae</taxon>
        <taxon>Tritrichomonas</taxon>
    </lineage>
</organism>
<reference evidence="17" key="1">
    <citation type="submission" date="2016-10" db="EMBL/GenBank/DDBJ databases">
        <authorList>
            <person name="Benchimol M."/>
            <person name="Almeida L.G."/>
            <person name="Vasconcelos A.T."/>
            <person name="Perreira-Neves A."/>
            <person name="Rosa I.A."/>
            <person name="Tasca T."/>
            <person name="Bogo M.R."/>
            <person name="de Souza W."/>
        </authorList>
    </citation>
    <scope>NUCLEOTIDE SEQUENCE [LARGE SCALE GENOMIC DNA]</scope>
    <source>
        <strain evidence="17">K</strain>
    </source>
</reference>
<dbReference type="Pfam" id="PF23419">
    <property type="entry name" value="WD40_RFWD3"/>
    <property type="match status" value="1"/>
</dbReference>
<dbReference type="GO" id="GO:0061630">
    <property type="term" value="F:ubiquitin protein ligase activity"/>
    <property type="evidence" value="ECO:0007669"/>
    <property type="project" value="UniProtKB-EC"/>
</dbReference>
<keyword evidence="11" id="KW-0234">DNA repair</keyword>
<dbReference type="VEuPathDB" id="TrichDB:TRFO_23463"/>
<evidence type="ECO:0000256" key="13">
    <source>
        <dbReference type="ARBA" id="ARBA00034306"/>
    </source>
</evidence>
<evidence type="ECO:0000256" key="2">
    <source>
        <dbReference type="ARBA" id="ARBA00004496"/>
    </source>
</evidence>
<keyword evidence="6" id="KW-0853">WD repeat</keyword>
<keyword evidence="10" id="KW-0833">Ubl conjugation pathway</keyword>
<dbReference type="SUPFAM" id="SSF50978">
    <property type="entry name" value="WD40 repeat-like"/>
    <property type="match status" value="1"/>
</dbReference>